<evidence type="ECO:0000313" key="4">
    <source>
        <dbReference type="Proteomes" id="UP000192360"/>
    </source>
</evidence>
<dbReference type="Proteomes" id="UP000192360">
    <property type="component" value="Unassembled WGS sequence"/>
</dbReference>
<dbReference type="PANTHER" id="PTHR34220:SF7">
    <property type="entry name" value="SENSOR HISTIDINE KINASE YPDA"/>
    <property type="match status" value="1"/>
</dbReference>
<sequence length="343" mass="39904">MHITKKGLLKFLIHSILWVFFYGLLLYPFITQERPIPPDLLVRLLLATVIFYINYYYLIPKILLQKKTVNYIVMSAVLLIICGLIVNLFNSIIALSVENPAIQEHNLRPELPEFRRWFMSVITFGIPFVISSLLRIYIEWKRNEDVRKIIENEKVNSELQFLKTQLNPHFLFNSLNAIYALSVKKSPNTSESIINLSELMRYMLYEADKDLVPLSKELEYIKSYVQLQRLRLSDSENVSLKISGEERNKAIAPLLFISFIENAFKYGTDFKGKTNVKINLSIFTESLHFSIINKIGVFQKEPSNSGVGLQNIKNRLNILYPNSHELFVENDGENYCVRLTLKL</sequence>
<dbReference type="InterPro" id="IPR036890">
    <property type="entry name" value="HATPase_C_sf"/>
</dbReference>
<feature type="domain" description="Signal transduction histidine kinase internal region" evidence="2">
    <location>
        <begin position="157"/>
        <end position="234"/>
    </location>
</feature>
<dbReference type="OrthoDB" id="9809908at2"/>
<accession>A0A1W1ZTT8</accession>
<keyword evidence="1" id="KW-0812">Transmembrane</keyword>
<protein>
    <submittedName>
        <fullName evidence="3">Histidine kinase</fullName>
    </submittedName>
</protein>
<keyword evidence="1" id="KW-1133">Transmembrane helix</keyword>
<dbReference type="STRING" id="504486.SAMN05660703_1536"/>
<keyword evidence="4" id="KW-1185">Reference proteome</keyword>
<evidence type="ECO:0000313" key="3">
    <source>
        <dbReference type="EMBL" id="SMC51870.1"/>
    </source>
</evidence>
<gene>
    <name evidence="3" type="ORF">SAMN05660703_1536</name>
</gene>
<evidence type="ECO:0000256" key="1">
    <source>
        <dbReference type="SAM" id="Phobius"/>
    </source>
</evidence>
<organism evidence="3 4">
    <name type="scientific">Cellulophaga tyrosinoxydans</name>
    <dbReference type="NCBI Taxonomy" id="504486"/>
    <lineage>
        <taxon>Bacteria</taxon>
        <taxon>Pseudomonadati</taxon>
        <taxon>Bacteroidota</taxon>
        <taxon>Flavobacteriia</taxon>
        <taxon>Flavobacteriales</taxon>
        <taxon>Flavobacteriaceae</taxon>
        <taxon>Cellulophaga</taxon>
    </lineage>
</organism>
<dbReference type="InterPro" id="IPR010559">
    <property type="entry name" value="Sig_transdc_His_kin_internal"/>
</dbReference>
<dbReference type="GO" id="GO:0016020">
    <property type="term" value="C:membrane"/>
    <property type="evidence" value="ECO:0007669"/>
    <property type="project" value="InterPro"/>
</dbReference>
<keyword evidence="3" id="KW-0418">Kinase</keyword>
<feature type="transmembrane region" description="Helical" evidence="1">
    <location>
        <begin position="40"/>
        <end position="59"/>
    </location>
</feature>
<keyword evidence="1" id="KW-0472">Membrane</keyword>
<dbReference type="Gene3D" id="3.30.565.10">
    <property type="entry name" value="Histidine kinase-like ATPase, C-terminal domain"/>
    <property type="match status" value="1"/>
</dbReference>
<dbReference type="InterPro" id="IPR050640">
    <property type="entry name" value="Bact_2-comp_sensor_kinase"/>
</dbReference>
<dbReference type="PANTHER" id="PTHR34220">
    <property type="entry name" value="SENSOR HISTIDINE KINASE YPDA"/>
    <property type="match status" value="1"/>
</dbReference>
<dbReference type="GO" id="GO:0000155">
    <property type="term" value="F:phosphorelay sensor kinase activity"/>
    <property type="evidence" value="ECO:0007669"/>
    <property type="project" value="InterPro"/>
</dbReference>
<proteinExistence type="predicted"/>
<dbReference type="AlphaFoldDB" id="A0A1W1ZTT8"/>
<name>A0A1W1ZTT8_9FLAO</name>
<keyword evidence="3" id="KW-0808">Transferase</keyword>
<dbReference type="Pfam" id="PF06580">
    <property type="entry name" value="His_kinase"/>
    <property type="match status" value="1"/>
</dbReference>
<dbReference type="EMBL" id="FWXO01000002">
    <property type="protein sequence ID" value="SMC51870.1"/>
    <property type="molecule type" value="Genomic_DNA"/>
</dbReference>
<feature type="transmembrane region" description="Helical" evidence="1">
    <location>
        <begin position="7"/>
        <end position="28"/>
    </location>
</feature>
<reference evidence="3 4" key="1">
    <citation type="submission" date="2017-04" db="EMBL/GenBank/DDBJ databases">
        <authorList>
            <person name="Afonso C.L."/>
            <person name="Miller P.J."/>
            <person name="Scott M.A."/>
            <person name="Spackman E."/>
            <person name="Goraichik I."/>
            <person name="Dimitrov K.M."/>
            <person name="Suarez D.L."/>
            <person name="Swayne D.E."/>
        </authorList>
    </citation>
    <scope>NUCLEOTIDE SEQUENCE [LARGE SCALE GENOMIC DNA]</scope>
    <source>
        <strain evidence="3 4">DSM 21164</strain>
    </source>
</reference>
<feature type="transmembrane region" description="Helical" evidence="1">
    <location>
        <begin position="71"/>
        <end position="97"/>
    </location>
</feature>
<evidence type="ECO:0000259" key="2">
    <source>
        <dbReference type="Pfam" id="PF06580"/>
    </source>
</evidence>
<feature type="transmembrane region" description="Helical" evidence="1">
    <location>
        <begin position="117"/>
        <end position="138"/>
    </location>
</feature>